<dbReference type="SUPFAM" id="SSF55781">
    <property type="entry name" value="GAF domain-like"/>
    <property type="match status" value="1"/>
</dbReference>
<feature type="modified residue" description="4-aspartylphosphate" evidence="3">
    <location>
        <position position="52"/>
    </location>
</feature>
<comment type="caution">
    <text evidence="6">The sequence shown here is derived from an EMBL/GenBank/DDBJ whole genome shotgun (WGS) entry which is preliminary data.</text>
</comment>
<evidence type="ECO:0008006" key="8">
    <source>
        <dbReference type="Google" id="ProtNLM"/>
    </source>
</evidence>
<dbReference type="Gene3D" id="3.30.450.40">
    <property type="match status" value="1"/>
</dbReference>
<dbReference type="CDD" id="cd00130">
    <property type="entry name" value="PAS"/>
    <property type="match status" value="1"/>
</dbReference>
<dbReference type="NCBIfam" id="TIGR00229">
    <property type="entry name" value="sensory_box"/>
    <property type="match status" value="1"/>
</dbReference>
<dbReference type="GO" id="GO:0000160">
    <property type="term" value="P:phosphorelay signal transduction system"/>
    <property type="evidence" value="ECO:0007669"/>
    <property type="project" value="InterPro"/>
</dbReference>
<evidence type="ECO:0000256" key="2">
    <source>
        <dbReference type="ARBA" id="ARBA00022777"/>
    </source>
</evidence>
<evidence type="ECO:0000259" key="4">
    <source>
        <dbReference type="PROSITE" id="PS50110"/>
    </source>
</evidence>
<dbReference type="InterPro" id="IPR001789">
    <property type="entry name" value="Sig_transdc_resp-reg_receiver"/>
</dbReference>
<dbReference type="InterPro" id="IPR000014">
    <property type="entry name" value="PAS"/>
</dbReference>
<dbReference type="SMART" id="SM00091">
    <property type="entry name" value="PAS"/>
    <property type="match status" value="1"/>
</dbReference>
<evidence type="ECO:0000256" key="1">
    <source>
        <dbReference type="ARBA" id="ARBA00022679"/>
    </source>
</evidence>
<dbReference type="PANTHER" id="PTHR43155">
    <property type="entry name" value="CYCLIC DI-GMP PHOSPHODIESTERASE PA4108-RELATED"/>
    <property type="match status" value="1"/>
</dbReference>
<keyword evidence="2" id="KW-0418">Kinase</keyword>
<reference evidence="6 7" key="1">
    <citation type="submission" date="2017-10" db="EMBL/GenBank/DDBJ databases">
        <title>Novel microbial diversity and functional potential in the marine mammal oral microbiome.</title>
        <authorList>
            <person name="Dudek N.K."/>
            <person name="Sun C.L."/>
            <person name="Burstein D."/>
            <person name="Kantor R.S."/>
            <person name="Aliaga Goltsman D.S."/>
            <person name="Bik E.M."/>
            <person name="Thomas B.C."/>
            <person name="Banfield J.F."/>
            <person name="Relman D.A."/>
        </authorList>
    </citation>
    <scope>NUCLEOTIDE SEQUENCE [LARGE SCALE GENOMIC DNA]</scope>
    <source>
        <strain evidence="6">DOLJORAL78_47_16</strain>
    </source>
</reference>
<dbReference type="PROSITE" id="PS50112">
    <property type="entry name" value="PAS"/>
    <property type="match status" value="1"/>
</dbReference>
<dbReference type="Pfam" id="PF00072">
    <property type="entry name" value="Response_reg"/>
    <property type="match status" value="1"/>
</dbReference>
<protein>
    <recommendedName>
        <fullName evidence="8">Response regulator</fullName>
    </recommendedName>
</protein>
<dbReference type="GO" id="GO:0006355">
    <property type="term" value="P:regulation of DNA-templated transcription"/>
    <property type="evidence" value="ECO:0007669"/>
    <property type="project" value="InterPro"/>
</dbReference>
<dbReference type="Gene3D" id="3.30.450.20">
    <property type="entry name" value="PAS domain"/>
    <property type="match status" value="1"/>
</dbReference>
<accession>A0A2G6KE89</accession>
<dbReference type="InterPro" id="IPR035965">
    <property type="entry name" value="PAS-like_dom_sf"/>
</dbReference>
<dbReference type="EMBL" id="PDSK01000101">
    <property type="protein sequence ID" value="PIE33272.1"/>
    <property type="molecule type" value="Genomic_DNA"/>
</dbReference>
<evidence type="ECO:0000313" key="7">
    <source>
        <dbReference type="Proteomes" id="UP000230821"/>
    </source>
</evidence>
<dbReference type="InterPro" id="IPR011006">
    <property type="entry name" value="CheY-like_superfamily"/>
</dbReference>
<gene>
    <name evidence="6" type="ORF">CSA56_12445</name>
</gene>
<dbReference type="Gene3D" id="3.40.50.2300">
    <property type="match status" value="1"/>
</dbReference>
<dbReference type="Pfam" id="PF01590">
    <property type="entry name" value="GAF"/>
    <property type="match status" value="1"/>
</dbReference>
<dbReference type="PANTHER" id="PTHR43155:SF2">
    <property type="entry name" value="CYCLIC DI-GMP PHOSPHODIESTERASE PA4108"/>
    <property type="match status" value="1"/>
</dbReference>
<dbReference type="SUPFAM" id="SSF52172">
    <property type="entry name" value="CheY-like"/>
    <property type="match status" value="1"/>
</dbReference>
<dbReference type="Proteomes" id="UP000230821">
    <property type="component" value="Unassembled WGS sequence"/>
</dbReference>
<proteinExistence type="predicted"/>
<feature type="domain" description="PAS" evidence="5">
    <location>
        <begin position="151"/>
        <end position="221"/>
    </location>
</feature>
<dbReference type="SMART" id="SM00065">
    <property type="entry name" value="GAF"/>
    <property type="match status" value="1"/>
</dbReference>
<dbReference type="InterPro" id="IPR013767">
    <property type="entry name" value="PAS_fold"/>
</dbReference>
<evidence type="ECO:0000313" key="6">
    <source>
        <dbReference type="EMBL" id="PIE33272.1"/>
    </source>
</evidence>
<evidence type="ECO:0000259" key="5">
    <source>
        <dbReference type="PROSITE" id="PS50112"/>
    </source>
</evidence>
<dbReference type="SMART" id="SM00448">
    <property type="entry name" value="REC"/>
    <property type="match status" value="1"/>
</dbReference>
<feature type="domain" description="Response regulatory" evidence="4">
    <location>
        <begin position="3"/>
        <end position="118"/>
    </location>
</feature>
<name>A0A2G6KE89_9BACT</name>
<evidence type="ECO:0000256" key="3">
    <source>
        <dbReference type="PROSITE-ProRule" id="PRU00169"/>
    </source>
</evidence>
<keyword evidence="1" id="KW-0808">Transferase</keyword>
<dbReference type="PROSITE" id="PS50110">
    <property type="entry name" value="RESPONSE_REGULATORY"/>
    <property type="match status" value="1"/>
</dbReference>
<dbReference type="InterPro" id="IPR029016">
    <property type="entry name" value="GAF-like_dom_sf"/>
</dbReference>
<dbReference type="Pfam" id="PF00989">
    <property type="entry name" value="PAS"/>
    <property type="match status" value="1"/>
</dbReference>
<dbReference type="GO" id="GO:0016301">
    <property type="term" value="F:kinase activity"/>
    <property type="evidence" value="ECO:0007669"/>
    <property type="project" value="UniProtKB-KW"/>
</dbReference>
<dbReference type="AlphaFoldDB" id="A0A2G6KE89"/>
<keyword evidence="3" id="KW-0597">Phosphoprotein</keyword>
<sequence length="440" mass="49766">MKKIVIIDNDSASVKALADIVSKEGYAVFKAYNGTEGLKTIRAHLPEVVVIDLFMPGIDGIRLCRYVKMYPEFEGMKVIILSPLTAQETKEIVKAEADMYIAKGYIMDVANNVLRSLKLIESGTERLSPEWKMLGFEGRSPRVVVEELLSERRHYETIMHNVGDGIFEVNAQEIVTYVNPAAQKILKKGEMQIIGHNVSDVLGKRYDGQFQEILQRLRNASKPMNIEMSLTYERRTLDFNFANLLFDEQDYGGALMIFQDVNYLTERIRELTLLNDVGRVLTSTLDFNEVLHIVMGQIQSILGVEAVSLLLVEEGTNDLIFEVALGMAGPSIKKKRLSFGKGIVGWVAKTGKPLLIPDVYADLRFDRSIDKITGFQTRSMICVPLKIRNRVIGVIQVINHGDDEPFNEDNMYLLSSISMYASIAIEHANLYQELHERKHE</sequence>
<dbReference type="SUPFAM" id="SSF55785">
    <property type="entry name" value="PYP-like sensor domain (PAS domain)"/>
    <property type="match status" value="1"/>
</dbReference>
<dbReference type="InterPro" id="IPR003018">
    <property type="entry name" value="GAF"/>
</dbReference>
<organism evidence="6 7">
    <name type="scientific">candidate division KSB3 bacterium</name>
    <dbReference type="NCBI Taxonomy" id="2044937"/>
    <lineage>
        <taxon>Bacteria</taxon>
        <taxon>candidate division KSB3</taxon>
    </lineage>
</organism>